<evidence type="ECO:0000256" key="4">
    <source>
        <dbReference type="ARBA" id="ARBA00022692"/>
    </source>
</evidence>
<evidence type="ECO:0000256" key="8">
    <source>
        <dbReference type="SAM" id="Phobius"/>
    </source>
</evidence>
<evidence type="ECO:0000256" key="2">
    <source>
        <dbReference type="ARBA" id="ARBA00007776"/>
    </source>
</evidence>
<accession>A0A3A1RB37</accession>
<proteinExistence type="inferred from homology"/>
<organism evidence="9 10">
    <name type="scientific">Bacillus salacetis</name>
    <dbReference type="NCBI Taxonomy" id="2315464"/>
    <lineage>
        <taxon>Bacteria</taxon>
        <taxon>Bacillati</taxon>
        <taxon>Bacillota</taxon>
        <taxon>Bacilli</taxon>
        <taxon>Bacillales</taxon>
        <taxon>Bacillaceae</taxon>
        <taxon>Bacillus</taxon>
    </lineage>
</organism>
<sequence>MKKFLLPLIALICFYGSSVFVTYLPMGGINSDRVLVPHFLIIFILLMSVYYHNKTAVLYGFIFGFLYDSFFTEVLGVYLFIFPFVTFITSRIMKVLHSNLIVTGIVILVNLSILEFLVYQINLLIGKTDWAIAVFADLRLWPTLVLNAAFLIIVSYPLKTLLLRLQKERQED</sequence>
<evidence type="ECO:0000256" key="1">
    <source>
        <dbReference type="ARBA" id="ARBA00004651"/>
    </source>
</evidence>
<dbReference type="InterPro" id="IPR007227">
    <property type="entry name" value="Cell_shape_determining_MreD"/>
</dbReference>
<dbReference type="EMBL" id="QXIR01000003">
    <property type="protein sequence ID" value="RIW37692.1"/>
    <property type="molecule type" value="Genomic_DNA"/>
</dbReference>
<keyword evidence="4 8" id="KW-0812">Transmembrane</keyword>
<dbReference type="NCBIfam" id="TIGR03426">
    <property type="entry name" value="shape_MreD"/>
    <property type="match status" value="1"/>
</dbReference>
<keyword evidence="6 8" id="KW-1133">Transmembrane helix</keyword>
<keyword evidence="3" id="KW-1003">Cell membrane</keyword>
<feature type="transmembrane region" description="Helical" evidence="8">
    <location>
        <begin position="100"/>
        <end position="119"/>
    </location>
</feature>
<dbReference type="GO" id="GO:0005886">
    <property type="term" value="C:plasma membrane"/>
    <property type="evidence" value="ECO:0007669"/>
    <property type="project" value="UniProtKB-SubCell"/>
</dbReference>
<name>A0A3A1RB37_9BACI</name>
<gene>
    <name evidence="9" type="primary">mreD</name>
    <name evidence="9" type="ORF">D3H55_03735</name>
</gene>
<keyword evidence="10" id="KW-1185">Reference proteome</keyword>
<comment type="caution">
    <text evidence="9">The sequence shown here is derived from an EMBL/GenBank/DDBJ whole genome shotgun (WGS) entry which is preliminary data.</text>
</comment>
<dbReference type="Pfam" id="PF04093">
    <property type="entry name" value="MreD"/>
    <property type="match status" value="1"/>
</dbReference>
<keyword evidence="7 8" id="KW-0472">Membrane</keyword>
<feature type="transmembrane region" description="Helical" evidence="8">
    <location>
        <begin position="140"/>
        <end position="158"/>
    </location>
</feature>
<dbReference type="OrthoDB" id="1653857at2"/>
<evidence type="ECO:0000313" key="10">
    <source>
        <dbReference type="Proteomes" id="UP000265801"/>
    </source>
</evidence>
<dbReference type="GO" id="GO:0008360">
    <property type="term" value="P:regulation of cell shape"/>
    <property type="evidence" value="ECO:0007669"/>
    <property type="project" value="UniProtKB-KW"/>
</dbReference>
<comment type="subcellular location">
    <subcellularLocation>
        <location evidence="1">Cell membrane</location>
        <topology evidence="1">Multi-pass membrane protein</topology>
    </subcellularLocation>
</comment>
<evidence type="ECO:0000313" key="9">
    <source>
        <dbReference type="EMBL" id="RIW37692.1"/>
    </source>
</evidence>
<evidence type="ECO:0000256" key="6">
    <source>
        <dbReference type="ARBA" id="ARBA00022989"/>
    </source>
</evidence>
<evidence type="ECO:0000256" key="3">
    <source>
        <dbReference type="ARBA" id="ARBA00022475"/>
    </source>
</evidence>
<evidence type="ECO:0000256" key="5">
    <source>
        <dbReference type="ARBA" id="ARBA00022960"/>
    </source>
</evidence>
<feature type="transmembrane region" description="Helical" evidence="8">
    <location>
        <begin position="34"/>
        <end position="51"/>
    </location>
</feature>
<dbReference type="AlphaFoldDB" id="A0A3A1RB37"/>
<protein>
    <submittedName>
        <fullName evidence="9">Rod shape-determining protein MreD</fullName>
    </submittedName>
</protein>
<reference evidence="9 10" key="1">
    <citation type="submission" date="2018-09" db="EMBL/GenBank/DDBJ databases">
        <title>Bacillus saliacetes sp. nov., isolated from Thai shrimp paste (Ka-pi).</title>
        <authorList>
            <person name="Daroonpunt R."/>
            <person name="Tanasupawat S."/>
            <person name="Yiamsombut S."/>
        </authorList>
    </citation>
    <scope>NUCLEOTIDE SEQUENCE [LARGE SCALE GENOMIC DNA]</scope>
    <source>
        <strain evidence="9 10">SKP7-4</strain>
    </source>
</reference>
<comment type="similarity">
    <text evidence="2">Belongs to the MreD family.</text>
</comment>
<dbReference type="RefSeq" id="WP_119545572.1">
    <property type="nucleotide sequence ID" value="NZ_QXIR01000003.1"/>
</dbReference>
<keyword evidence="5" id="KW-0133">Cell shape</keyword>
<dbReference type="Proteomes" id="UP000265801">
    <property type="component" value="Unassembled WGS sequence"/>
</dbReference>
<feature type="transmembrane region" description="Helical" evidence="8">
    <location>
        <begin position="58"/>
        <end position="88"/>
    </location>
</feature>
<evidence type="ECO:0000256" key="7">
    <source>
        <dbReference type="ARBA" id="ARBA00023136"/>
    </source>
</evidence>